<evidence type="ECO:0000256" key="1">
    <source>
        <dbReference type="SAM" id="MobiDB-lite"/>
    </source>
</evidence>
<comment type="caution">
    <text evidence="2">The sequence shown here is derived from an EMBL/GenBank/DDBJ whole genome shotgun (WGS) entry which is preliminary data.</text>
</comment>
<feature type="compositionally biased region" description="Basic and acidic residues" evidence="1">
    <location>
        <begin position="16"/>
        <end position="30"/>
    </location>
</feature>
<dbReference type="EMBL" id="SRLO01001808">
    <property type="protein sequence ID" value="TNN35219.1"/>
    <property type="molecule type" value="Genomic_DNA"/>
</dbReference>
<name>A0A4Z2F257_9TELE</name>
<feature type="compositionally biased region" description="Basic residues" evidence="1">
    <location>
        <begin position="1"/>
        <end position="15"/>
    </location>
</feature>
<gene>
    <name evidence="2" type="ORF">EYF80_054614</name>
</gene>
<dbReference type="AlphaFoldDB" id="A0A4Z2F257"/>
<evidence type="ECO:0000313" key="3">
    <source>
        <dbReference type="Proteomes" id="UP000314294"/>
    </source>
</evidence>
<reference evidence="2 3" key="1">
    <citation type="submission" date="2019-03" db="EMBL/GenBank/DDBJ databases">
        <title>First draft genome of Liparis tanakae, snailfish: a comprehensive survey of snailfish specific genes.</title>
        <authorList>
            <person name="Kim W."/>
            <person name="Song I."/>
            <person name="Jeong J.-H."/>
            <person name="Kim D."/>
            <person name="Kim S."/>
            <person name="Ryu S."/>
            <person name="Song J.Y."/>
            <person name="Lee S.K."/>
        </authorList>
    </citation>
    <scope>NUCLEOTIDE SEQUENCE [LARGE SCALE GENOMIC DNA]</scope>
    <source>
        <tissue evidence="2">Muscle</tissue>
    </source>
</reference>
<dbReference type="Proteomes" id="UP000314294">
    <property type="component" value="Unassembled WGS sequence"/>
</dbReference>
<organism evidence="2 3">
    <name type="scientific">Liparis tanakae</name>
    <name type="common">Tanaka's snailfish</name>
    <dbReference type="NCBI Taxonomy" id="230148"/>
    <lineage>
        <taxon>Eukaryota</taxon>
        <taxon>Metazoa</taxon>
        <taxon>Chordata</taxon>
        <taxon>Craniata</taxon>
        <taxon>Vertebrata</taxon>
        <taxon>Euteleostomi</taxon>
        <taxon>Actinopterygii</taxon>
        <taxon>Neopterygii</taxon>
        <taxon>Teleostei</taxon>
        <taxon>Neoteleostei</taxon>
        <taxon>Acanthomorphata</taxon>
        <taxon>Eupercaria</taxon>
        <taxon>Perciformes</taxon>
        <taxon>Cottioidei</taxon>
        <taxon>Cottales</taxon>
        <taxon>Liparidae</taxon>
        <taxon>Liparis</taxon>
    </lineage>
</organism>
<evidence type="ECO:0000313" key="2">
    <source>
        <dbReference type="EMBL" id="TNN35219.1"/>
    </source>
</evidence>
<feature type="region of interest" description="Disordered" evidence="1">
    <location>
        <begin position="1"/>
        <end position="30"/>
    </location>
</feature>
<protein>
    <submittedName>
        <fullName evidence="2">Uncharacterized protein</fullName>
    </submittedName>
</protein>
<accession>A0A4Z2F257</accession>
<keyword evidence="3" id="KW-1185">Reference proteome</keyword>
<sequence length="74" mass="8779">MRKREERRRGGGGKKVHVEERTETRTPENTRALKDLHRMELRSHRYNYGNNDNTTRTEDLEEEILCSSSAIFCL</sequence>
<proteinExistence type="predicted"/>